<dbReference type="Ensembl" id="ENSCCNT00000027919.1">
    <property type="protein sequence ID" value="ENSCCNP00000021737.1"/>
    <property type="gene ID" value="ENSCCNG00000021467.1"/>
</dbReference>
<sequence>MGSWEICEDSPDLGTLRQEVWGSDAKFNFGCLNPNQLLSPNRNEKKNHTSKLHDLALLLPVSLKSGMKKLTKVQGLKEGVGWGGRAPQRSIVWKAGKYDPSANPTRQKHSTPSGSPCSQNSYLWGACQKPRKKKSTRASEHQARAQKPRRSLALDKSEKLVTTFPDQKEGIMGRSITPPRCLNPSKPASSSSQGDGEEGRSQLTLLDMAEDIIPYDIERFRVEDGAQDDEPDRAQPGALCLPLDSTSCRQKLVSYDSSEENKEASDADPWLPAWTSEDSPPGSPLALGPPQINTWHETGHLSDVLGLSPSLFSSPSKILPEQTLKDDRYYLTKAFLQPESPPSACTPEAPQEKVGSAYPSLPDFLSQSSVSLDHCYLSLSENSKALSSPSSEDTDTESLWTQEEANPKGLQSSSDGDNDYTWTPTRQASTLSTAGRKAKNIRATRVPPKPKESKKVPCPAQVKKKCVNGFIMFCRMNRKQYIRACPGTASTAATKELAQLWRVMTPQERRPYCIKARRFSRQHNRVVKQDNSSSEDEDWETPKPFYQLLAEKTRAFPDSALQRTPRH</sequence>
<accession>A0A8C0X8J7</accession>
<feature type="region of interest" description="Disordered" evidence="3">
    <location>
        <begin position="337"/>
        <end position="357"/>
    </location>
</feature>
<feature type="compositionally biased region" description="Polar residues" evidence="3">
    <location>
        <begin position="102"/>
        <end position="122"/>
    </location>
</feature>
<dbReference type="PROSITE" id="PS50118">
    <property type="entry name" value="HMG_BOX_2"/>
    <property type="match status" value="1"/>
</dbReference>
<evidence type="ECO:0000259" key="4">
    <source>
        <dbReference type="PROSITE" id="PS50118"/>
    </source>
</evidence>
<evidence type="ECO:0000313" key="5">
    <source>
        <dbReference type="Ensembl" id="ENSCCNP00000021737.1"/>
    </source>
</evidence>
<protein>
    <recommendedName>
        <fullName evidence="4">HMG box domain-containing protein</fullName>
    </recommendedName>
</protein>
<feature type="region of interest" description="Disordered" evidence="3">
    <location>
        <begin position="383"/>
        <end position="456"/>
    </location>
</feature>
<dbReference type="AlphaFoldDB" id="A0A8C0X8J7"/>
<dbReference type="GO" id="GO:0003677">
    <property type="term" value="F:DNA binding"/>
    <property type="evidence" value="ECO:0007669"/>
    <property type="project" value="UniProtKB-UniRule"/>
</dbReference>
<name>A0A8C0X8J7_CASCN</name>
<feature type="compositionally biased region" description="Polar residues" evidence="3">
    <location>
        <begin position="400"/>
        <end position="433"/>
    </location>
</feature>
<dbReference type="SUPFAM" id="SSF47095">
    <property type="entry name" value="HMG-box"/>
    <property type="match status" value="1"/>
</dbReference>
<dbReference type="GO" id="GO:0005634">
    <property type="term" value="C:nucleus"/>
    <property type="evidence" value="ECO:0007669"/>
    <property type="project" value="UniProtKB-UniRule"/>
</dbReference>
<dbReference type="PANTHER" id="PTHR47658">
    <property type="entry name" value="HIGH MOBILITY GROUP B PROTEIN 12-RELATED"/>
    <property type="match status" value="1"/>
</dbReference>
<dbReference type="InterPro" id="IPR036910">
    <property type="entry name" value="HMG_box_dom_sf"/>
</dbReference>
<evidence type="ECO:0000256" key="1">
    <source>
        <dbReference type="ARBA" id="ARBA00023242"/>
    </source>
</evidence>
<dbReference type="Pfam" id="PF00505">
    <property type="entry name" value="HMG_box"/>
    <property type="match status" value="1"/>
</dbReference>
<dbReference type="Gene3D" id="1.10.30.10">
    <property type="entry name" value="High mobility group box domain"/>
    <property type="match status" value="1"/>
</dbReference>
<keyword evidence="1 2" id="KW-0539">Nucleus</keyword>
<organism evidence="5">
    <name type="scientific">Castor canadensis</name>
    <name type="common">American beaver</name>
    <dbReference type="NCBI Taxonomy" id="51338"/>
    <lineage>
        <taxon>Eukaryota</taxon>
        <taxon>Metazoa</taxon>
        <taxon>Chordata</taxon>
        <taxon>Craniata</taxon>
        <taxon>Vertebrata</taxon>
        <taxon>Euteleostomi</taxon>
        <taxon>Mammalia</taxon>
        <taxon>Eutheria</taxon>
        <taxon>Euarchontoglires</taxon>
        <taxon>Glires</taxon>
        <taxon>Rodentia</taxon>
        <taxon>Castorimorpha</taxon>
        <taxon>Castoridae</taxon>
        <taxon>Castor</taxon>
    </lineage>
</organism>
<dbReference type="InterPro" id="IPR009071">
    <property type="entry name" value="HMG_box_dom"/>
</dbReference>
<evidence type="ECO:0000256" key="3">
    <source>
        <dbReference type="SAM" id="MobiDB-lite"/>
    </source>
</evidence>
<reference evidence="5" key="1">
    <citation type="submission" date="2023-09" db="UniProtKB">
        <authorList>
            <consortium name="Ensembl"/>
        </authorList>
    </citation>
    <scope>IDENTIFICATION</scope>
</reference>
<feature type="DNA-binding region" description="HMG box" evidence="2">
    <location>
        <begin position="463"/>
        <end position="531"/>
    </location>
</feature>
<dbReference type="PANTHER" id="PTHR47658:SF1">
    <property type="entry name" value="MEIOSIS INITIATOR PROTEIN"/>
    <property type="match status" value="1"/>
</dbReference>
<feature type="region of interest" description="Disordered" evidence="3">
    <location>
        <begin position="254"/>
        <end position="288"/>
    </location>
</feature>
<feature type="region of interest" description="Disordered" evidence="3">
    <location>
        <begin position="97"/>
        <end position="199"/>
    </location>
</feature>
<proteinExistence type="predicted"/>
<dbReference type="CDD" id="cd21977">
    <property type="entry name" value="HMG-box_BHMG1"/>
    <property type="match status" value="1"/>
</dbReference>
<dbReference type="SMART" id="SM00398">
    <property type="entry name" value="HMG"/>
    <property type="match status" value="1"/>
</dbReference>
<feature type="domain" description="HMG box" evidence="4">
    <location>
        <begin position="463"/>
        <end position="531"/>
    </location>
</feature>
<evidence type="ECO:0000256" key="2">
    <source>
        <dbReference type="PROSITE-ProRule" id="PRU00267"/>
    </source>
</evidence>
<keyword evidence="2" id="KW-0238">DNA-binding</keyword>